<feature type="transmembrane region" description="Helical" evidence="1">
    <location>
        <begin position="111"/>
        <end position="131"/>
    </location>
</feature>
<organism evidence="2">
    <name type="scientific">Nocardia globerula</name>
    <dbReference type="NCBI Taxonomy" id="1818"/>
    <lineage>
        <taxon>Bacteria</taxon>
        <taxon>Bacillati</taxon>
        <taxon>Actinomycetota</taxon>
        <taxon>Actinomycetes</taxon>
        <taxon>Mycobacteriales</taxon>
        <taxon>Nocardiaceae</taxon>
        <taxon>Nocardia</taxon>
    </lineage>
</organism>
<gene>
    <name evidence="2" type="ORF">FNL38_107232</name>
</gene>
<feature type="transmembrane region" description="Helical" evidence="1">
    <location>
        <begin position="143"/>
        <end position="164"/>
    </location>
</feature>
<keyword evidence="1" id="KW-1133">Transmembrane helix</keyword>
<dbReference type="EMBL" id="VNIQ01000007">
    <property type="protein sequence ID" value="TYQ01810.1"/>
    <property type="molecule type" value="Genomic_DNA"/>
</dbReference>
<name>A0A652YK74_NOCGL</name>
<evidence type="ECO:0000313" key="2">
    <source>
        <dbReference type="EMBL" id="TYQ01810.1"/>
    </source>
</evidence>
<feature type="transmembrane region" description="Helical" evidence="1">
    <location>
        <begin position="40"/>
        <end position="61"/>
    </location>
</feature>
<sequence>MSSAHDNRTSPSGDDASFEEYRSDLDAVERKIAGEIDPGVRAMVVAIAVLVLVGTLALPHAGAANGWDVLAFNQDAVSERIALFSRLYVWFVVIFGIGFSMLALVTRRWSVAWIALAGSAVASALGMMAIWSRQTIPEAFHVAGPSIGLVIGWFTVIFLTFHWLKVVWARTTIQLAAEEQRRIAAAEAEKNQEWNAG</sequence>
<dbReference type="AlphaFoldDB" id="A0A652YK74"/>
<keyword evidence="1" id="KW-0472">Membrane</keyword>
<evidence type="ECO:0000256" key="1">
    <source>
        <dbReference type="SAM" id="Phobius"/>
    </source>
</evidence>
<comment type="caution">
    <text evidence="2">The sequence shown here is derived from an EMBL/GenBank/DDBJ whole genome shotgun (WGS) entry which is preliminary data.</text>
</comment>
<reference evidence="2" key="1">
    <citation type="submission" date="2019-07" db="EMBL/GenBank/DDBJ databases">
        <title>Genomic Encyclopedia of Type Strains, Phase IV (KMG-IV): sequencing the most valuable type-strain genomes for metagenomic binning, comparative biology and taxonomic classification.</title>
        <authorList>
            <person name="Goeker M."/>
        </authorList>
    </citation>
    <scope>NUCLEOTIDE SEQUENCE</scope>
    <source>
        <strain evidence="2">DSM 44596</strain>
    </source>
</reference>
<evidence type="ECO:0008006" key="3">
    <source>
        <dbReference type="Google" id="ProtNLM"/>
    </source>
</evidence>
<protein>
    <recommendedName>
        <fullName evidence="3">Transmembrane protein</fullName>
    </recommendedName>
</protein>
<proteinExistence type="predicted"/>
<keyword evidence="1" id="KW-0812">Transmembrane</keyword>
<accession>A0A652YK74</accession>
<feature type="transmembrane region" description="Helical" evidence="1">
    <location>
        <begin position="81"/>
        <end position="104"/>
    </location>
</feature>